<proteinExistence type="inferred from homology"/>
<keyword evidence="11" id="KW-1185">Reference proteome</keyword>
<dbReference type="AlphaFoldDB" id="A0A8B6XCP9"/>
<feature type="active site" description="Proton acceptor" evidence="5">
    <location>
        <position position="327"/>
    </location>
</feature>
<dbReference type="Pfam" id="PF01011">
    <property type="entry name" value="PQQ"/>
    <property type="match status" value="2"/>
</dbReference>
<keyword evidence="3 6" id="KW-0634">PQQ</keyword>
<dbReference type="InterPro" id="IPR002372">
    <property type="entry name" value="PQQ_rpt_dom"/>
</dbReference>
<dbReference type="EC" id="1.1.2.-" evidence="12"/>
<organism evidence="11 12">
    <name type="scientific">Derxia gummosa DSM 723</name>
    <dbReference type="NCBI Taxonomy" id="1121388"/>
    <lineage>
        <taxon>Bacteria</taxon>
        <taxon>Pseudomonadati</taxon>
        <taxon>Pseudomonadota</taxon>
        <taxon>Betaproteobacteria</taxon>
        <taxon>Burkholderiales</taxon>
        <taxon>Alcaligenaceae</taxon>
        <taxon>Derxia</taxon>
    </lineage>
</organism>
<feature type="domain" description="Pyrrolo-quinoline quinone repeat" evidence="10">
    <location>
        <begin position="491"/>
        <end position="548"/>
    </location>
</feature>
<evidence type="ECO:0000256" key="1">
    <source>
        <dbReference type="ARBA" id="ARBA00008156"/>
    </source>
</evidence>
<feature type="binding site" evidence="7">
    <location>
        <position position="201"/>
    </location>
    <ligand>
        <name>Ca(2+)</name>
        <dbReference type="ChEBI" id="CHEBI:29108"/>
    </ligand>
</feature>
<feature type="binding site" evidence="6">
    <location>
        <position position="354"/>
    </location>
    <ligand>
        <name>pyrroloquinoline quinone</name>
        <dbReference type="ChEBI" id="CHEBI:58442"/>
    </ligand>
</feature>
<feature type="binding site" evidence="7">
    <location>
        <position position="327"/>
    </location>
    <ligand>
        <name>Ca(2+)</name>
        <dbReference type="ChEBI" id="CHEBI:29108"/>
    </ligand>
</feature>
<dbReference type="PROSITE" id="PS00364">
    <property type="entry name" value="BACTERIAL_PQQ_2"/>
    <property type="match status" value="1"/>
</dbReference>
<dbReference type="GO" id="GO:0016614">
    <property type="term" value="F:oxidoreductase activity, acting on CH-OH group of donors"/>
    <property type="evidence" value="ECO:0007669"/>
    <property type="project" value="InterPro"/>
</dbReference>
<feature type="signal peptide" evidence="9">
    <location>
        <begin position="1"/>
        <end position="32"/>
    </location>
</feature>
<evidence type="ECO:0000256" key="4">
    <source>
        <dbReference type="ARBA" id="ARBA00023002"/>
    </source>
</evidence>
<evidence type="ECO:0000256" key="8">
    <source>
        <dbReference type="PIRSR" id="PIRSR617512-4"/>
    </source>
</evidence>
<dbReference type="SMART" id="SM00564">
    <property type="entry name" value="PQQ"/>
    <property type="match status" value="4"/>
</dbReference>
<dbReference type="Proteomes" id="UP000675920">
    <property type="component" value="Unplaced"/>
</dbReference>
<dbReference type="InterPro" id="IPR017512">
    <property type="entry name" value="PQQ_MeOH/EtOH_DH"/>
</dbReference>
<dbReference type="InterPro" id="IPR018391">
    <property type="entry name" value="PQQ_b-propeller_rpt"/>
</dbReference>
<evidence type="ECO:0000313" key="12">
    <source>
        <dbReference type="RefSeq" id="WP_169732498.1"/>
    </source>
</evidence>
<feature type="disulfide bond" evidence="8">
    <location>
        <begin position="133"/>
        <end position="134"/>
    </location>
</feature>
<dbReference type="PANTHER" id="PTHR32303">
    <property type="entry name" value="QUINOPROTEIN ALCOHOL DEHYDROGENASE (CYTOCHROME C)"/>
    <property type="match status" value="1"/>
</dbReference>
<dbReference type="PANTHER" id="PTHR32303:SF4">
    <property type="entry name" value="QUINOPROTEIN GLUCOSE DEHYDROGENASE"/>
    <property type="match status" value="1"/>
</dbReference>
<evidence type="ECO:0000256" key="7">
    <source>
        <dbReference type="PIRSR" id="PIRSR617512-3"/>
    </source>
</evidence>
<dbReference type="InterPro" id="IPR011047">
    <property type="entry name" value="Quinoprotein_ADH-like_sf"/>
</dbReference>
<feature type="binding site" evidence="7">
    <location>
        <position position="285"/>
    </location>
    <ligand>
        <name>Ca(2+)</name>
        <dbReference type="ChEBI" id="CHEBI:29108"/>
    </ligand>
</feature>
<dbReference type="RefSeq" id="WP_169732498.1">
    <property type="nucleotide sequence ID" value="NZ_AXWS01000008.1"/>
</dbReference>
<evidence type="ECO:0000256" key="5">
    <source>
        <dbReference type="PIRSR" id="PIRSR617512-1"/>
    </source>
</evidence>
<keyword evidence="7" id="KW-0106">Calcium</keyword>
<evidence type="ECO:0000256" key="9">
    <source>
        <dbReference type="SAM" id="SignalP"/>
    </source>
</evidence>
<dbReference type="Gene3D" id="2.140.10.10">
    <property type="entry name" value="Quinoprotein alcohol dehydrogenase-like superfamily"/>
    <property type="match status" value="1"/>
</dbReference>
<keyword evidence="4" id="KW-0560">Oxidoreductase</keyword>
<feature type="binding site" evidence="6">
    <location>
        <position position="139"/>
    </location>
    <ligand>
        <name>pyrroloquinoline quinone</name>
        <dbReference type="ChEBI" id="CHEBI:58442"/>
    </ligand>
</feature>
<dbReference type="SUPFAM" id="SSF50998">
    <property type="entry name" value="Quinoprotein alcohol dehydrogenase-like"/>
    <property type="match status" value="1"/>
</dbReference>
<evidence type="ECO:0000256" key="3">
    <source>
        <dbReference type="ARBA" id="ARBA00022891"/>
    </source>
</evidence>
<protein>
    <submittedName>
        <fullName evidence="12">PQQ-dependent dehydrogenase, methanol/ethanol family</fullName>
        <ecNumber evidence="12">1.1.2.-</ecNumber>
    </submittedName>
</protein>
<dbReference type="GO" id="GO:0005509">
    <property type="term" value="F:calcium ion binding"/>
    <property type="evidence" value="ECO:0007669"/>
    <property type="project" value="InterPro"/>
</dbReference>
<feature type="chain" id="PRO_5034858602" evidence="9">
    <location>
        <begin position="33"/>
        <end position="609"/>
    </location>
</feature>
<comment type="similarity">
    <text evidence="1">Belongs to the bacterial PQQ dehydrogenase family.</text>
</comment>
<dbReference type="GO" id="GO:0030288">
    <property type="term" value="C:outer membrane-bounded periplasmic space"/>
    <property type="evidence" value="ECO:0007669"/>
    <property type="project" value="InterPro"/>
</dbReference>
<keyword evidence="8" id="KW-1015">Disulfide bond</keyword>
<evidence type="ECO:0000256" key="6">
    <source>
        <dbReference type="PIRSR" id="PIRSR617512-2"/>
    </source>
</evidence>
<evidence type="ECO:0000313" key="11">
    <source>
        <dbReference type="Proteomes" id="UP000675920"/>
    </source>
</evidence>
<dbReference type="GO" id="GO:0016020">
    <property type="term" value="C:membrane"/>
    <property type="evidence" value="ECO:0007669"/>
    <property type="project" value="InterPro"/>
</dbReference>
<name>A0A8B6XCP9_9BURK</name>
<keyword evidence="9" id="KW-0732">Signal</keyword>
<reference evidence="12" key="1">
    <citation type="journal article" date="2009" name="Arch. Microbiol.">
        <title>Quinoprotein ethanol dehydrogenase from Pseudomonas aeruginosa: the unusual disulfide ring formed by adjacent cysteine residues is essential for efficient electron transfer to cytochrome c550.</title>
        <authorList>
            <person name="Mennenga B."/>
            <person name="Kay C.W."/>
            <person name="Gorisch H."/>
        </authorList>
    </citation>
    <scope>NUCLEOTIDE SEQUENCE</scope>
</reference>
<dbReference type="InterPro" id="IPR001479">
    <property type="entry name" value="Quinoprotein_DH_CS"/>
</dbReference>
<accession>A0A8B6XCP9</accession>
<comment type="cofactor">
    <cofactor evidence="7">
        <name>Ca(2+)</name>
        <dbReference type="ChEBI" id="CHEBI:29108"/>
    </cofactor>
    <text evidence="7">Binds 1 Ca(2+) ion per subunit.</text>
</comment>
<dbReference type="NCBIfam" id="TIGR03075">
    <property type="entry name" value="PQQ_enz_alc_DH"/>
    <property type="match status" value="1"/>
</dbReference>
<feature type="binding site" evidence="6">
    <location>
        <position position="183"/>
    </location>
    <ligand>
        <name>pyrroloquinoline quinone</name>
        <dbReference type="ChEBI" id="CHEBI:58442"/>
    </ligand>
</feature>
<keyword evidence="2 7" id="KW-0479">Metal-binding</keyword>
<evidence type="ECO:0000256" key="2">
    <source>
        <dbReference type="ARBA" id="ARBA00022723"/>
    </source>
</evidence>
<feature type="domain" description="Pyrrolo-quinoline quinone repeat" evidence="10">
    <location>
        <begin position="44"/>
        <end position="369"/>
    </location>
</feature>
<evidence type="ECO:0000259" key="10">
    <source>
        <dbReference type="Pfam" id="PF01011"/>
    </source>
</evidence>
<feature type="binding site" evidence="6">
    <location>
        <position position="265"/>
    </location>
    <ligand>
        <name>pyrroloquinoline quinone</name>
        <dbReference type="ChEBI" id="CHEBI:58442"/>
    </ligand>
</feature>
<sequence length="609" mass="64630">MTATFERASLRRARPAGAALAWAIALALPAPAALAGAAGADADWTTAAGTNQGTRYSKLADITPSNAATLVEEFSFATGVKASHQGQPLVVGGRMYIVTPWPNRLIALDLANPGVTLWTYDPKPSEFSRGIACCDVVNRGAAYADGKVIYATLDGNVVAVDAVTGKRVWKRRLGDMSLGETLTGAPIVVKDKVIVGNAGGELGVRGWVQALDLKTGKPAWKAYNTGPDADVKIGAGFKAYYAKDRGTDLGATTWPDRMWEQGGSTSWAWLTYDPGLDLLYYGTGNPGVWNPDMRPGDNKWGASIFARRPSTGEAVWAYQLTPHDGWDFDAVNESIVADMTIDGRPRKVIVHFNKNGFAYTMDRATGEVINANKFGEVTWADHVDLGTGVPAVNPGMDTHQGTVTKGICPSPLGVKDFEPASYSPATGLFYVPAINFCVNFEPLKAFYLAGTPFWGADFDFVPGSGNKLGELVAWDAKTGKRAWSIDEPLPLYAGTLATAGNLVFYGTLDRWFKAVNATTGEVVFKKQLECGVVGNPISYAGPDGRQRVAVYTGVGWLAGGFSGGPCPALQTESEDKLASPTARAAARLKASPQATAAATSGMVHVFKLP</sequence>
<comment type="cofactor">
    <cofactor evidence="6">
        <name>pyrroloquinoline quinone</name>
        <dbReference type="ChEBI" id="CHEBI:58442"/>
    </cofactor>
    <text evidence="6">Binds 1 PQQ group per subunit.</text>
</comment>
<reference evidence="12" key="2">
    <citation type="submission" date="2025-08" db="UniProtKB">
        <authorList>
            <consortium name="RefSeq"/>
        </authorList>
    </citation>
    <scope>IDENTIFICATION</scope>
</reference>